<keyword evidence="6 7" id="KW-0804">Transcription</keyword>
<dbReference type="GO" id="GO:0006397">
    <property type="term" value="P:mRNA processing"/>
    <property type="evidence" value="ECO:0007669"/>
    <property type="project" value="UniProtKB-KW"/>
</dbReference>
<dbReference type="GO" id="GO:0005524">
    <property type="term" value="F:ATP binding"/>
    <property type="evidence" value="ECO:0007669"/>
    <property type="project" value="UniProtKB-UniRule"/>
</dbReference>
<keyword evidence="1 7" id="KW-0507">mRNA processing</keyword>
<keyword evidence="2 7" id="KW-0808">Transferase</keyword>
<dbReference type="AlphaFoldDB" id="A0A654KFM8"/>
<dbReference type="Pfam" id="PF12626">
    <property type="entry name" value="PolyA_pol_arg_C"/>
    <property type="match status" value="1"/>
</dbReference>
<dbReference type="Proteomes" id="UP000007472">
    <property type="component" value="Chromosome"/>
</dbReference>
<evidence type="ECO:0000259" key="12">
    <source>
        <dbReference type="Pfam" id="PF12627"/>
    </source>
</evidence>
<evidence type="ECO:0000256" key="2">
    <source>
        <dbReference type="ARBA" id="ARBA00022679"/>
    </source>
</evidence>
<comment type="function">
    <text evidence="7">Adds poly(A) tail to the 3' end of many RNAs, which usually targets these RNAs for decay. Plays a significant role in the global control of gene expression, through influencing the rate of transcript degradation, and in the general RNA quality control.</text>
</comment>
<dbReference type="InterPro" id="IPR052191">
    <property type="entry name" value="tRNA_ntf/polyA_polymerase_I"/>
</dbReference>
<dbReference type="EC" id="2.7.7.19" evidence="7"/>
<evidence type="ECO:0000256" key="7">
    <source>
        <dbReference type="HAMAP-Rule" id="MF_00957"/>
    </source>
</evidence>
<evidence type="ECO:0000256" key="3">
    <source>
        <dbReference type="ARBA" id="ARBA00022741"/>
    </source>
</evidence>
<dbReference type="PANTHER" id="PTHR43051">
    <property type="entry name" value="POLYNUCLEOTIDE ADENYLYLTRANSFERASE FAMILY PROTEIN"/>
    <property type="match status" value="1"/>
</dbReference>
<feature type="compositionally biased region" description="Polar residues" evidence="9">
    <location>
        <begin position="440"/>
        <end position="451"/>
    </location>
</feature>
<keyword evidence="4 7" id="KW-0067">ATP-binding</keyword>
<dbReference type="EMBL" id="CP002456">
    <property type="protein sequence ID" value="ADU91210.1"/>
    <property type="molecule type" value="Genomic_DNA"/>
</dbReference>
<evidence type="ECO:0000256" key="6">
    <source>
        <dbReference type="ARBA" id="ARBA00023163"/>
    </source>
</evidence>
<dbReference type="SUPFAM" id="SSF81301">
    <property type="entry name" value="Nucleotidyltransferase"/>
    <property type="match status" value="1"/>
</dbReference>
<keyword evidence="5 7" id="KW-0694">RNA-binding</keyword>
<dbReference type="SUPFAM" id="SSF81891">
    <property type="entry name" value="Poly A polymerase C-terminal region-like"/>
    <property type="match status" value="1"/>
</dbReference>
<reference evidence="13 14" key="1">
    <citation type="journal article" date="2011" name="J. Bacteriol.">
        <title>Genome sequence of Taylorella equigenitalis MCE9, the causative agent of contagious equine metritis.</title>
        <authorList>
            <person name="Hebert L."/>
            <person name="Moumen B."/>
            <person name="Duquesne F."/>
            <person name="Breuil M.F."/>
            <person name="Laugier C."/>
            <person name="Batto J.M."/>
            <person name="Renault P."/>
            <person name="Petry S."/>
        </authorList>
    </citation>
    <scope>NUCLEOTIDE SEQUENCE [LARGE SCALE GENOMIC DNA]</scope>
    <source>
        <strain evidence="13 14">MCE9</strain>
    </source>
</reference>
<dbReference type="InterPro" id="IPR032828">
    <property type="entry name" value="PolyA_RNA-bd"/>
</dbReference>
<dbReference type="InterPro" id="IPR010206">
    <property type="entry name" value="PolA_pol_I"/>
</dbReference>
<feature type="active site" evidence="7">
    <location>
        <position position="70"/>
    </location>
</feature>
<keyword evidence="13" id="KW-0548">Nucleotidyltransferase</keyword>
<feature type="active site" evidence="7">
    <location>
        <position position="72"/>
    </location>
</feature>
<dbReference type="Pfam" id="PF01743">
    <property type="entry name" value="PolyA_pol"/>
    <property type="match status" value="1"/>
</dbReference>
<dbReference type="CDD" id="cd05398">
    <property type="entry name" value="NT_ClassII-CCAase"/>
    <property type="match status" value="1"/>
</dbReference>
<feature type="compositionally biased region" description="Basic residues" evidence="9">
    <location>
        <begin position="430"/>
        <end position="439"/>
    </location>
</feature>
<feature type="domain" description="tRNA nucleotidyltransferase/poly(A) polymerase RNA and SrmB- binding" evidence="12">
    <location>
        <begin position="204"/>
        <end position="263"/>
    </location>
</feature>
<dbReference type="InterPro" id="IPR002646">
    <property type="entry name" value="PolA_pol_head_dom"/>
</dbReference>
<dbReference type="Gene3D" id="3.30.460.10">
    <property type="entry name" value="Beta Polymerase, domain 2"/>
    <property type="match status" value="1"/>
</dbReference>
<organism evidence="13 14">
    <name type="scientific">Taylorella equigenitalis (strain MCE9)</name>
    <dbReference type="NCBI Taxonomy" id="937774"/>
    <lineage>
        <taxon>Bacteria</taxon>
        <taxon>Pseudomonadati</taxon>
        <taxon>Pseudomonadota</taxon>
        <taxon>Betaproteobacteria</taxon>
        <taxon>Burkholderiales</taxon>
        <taxon>Alcaligenaceae</taxon>
        <taxon>Taylorella</taxon>
    </lineage>
</organism>
<evidence type="ECO:0000256" key="9">
    <source>
        <dbReference type="SAM" id="MobiDB-lite"/>
    </source>
</evidence>
<comment type="catalytic activity">
    <reaction evidence="7">
        <text>RNA(n) + ATP = RNA(n)-3'-adenine ribonucleotide + diphosphate</text>
        <dbReference type="Rhea" id="RHEA:11332"/>
        <dbReference type="Rhea" id="RHEA-COMP:14527"/>
        <dbReference type="Rhea" id="RHEA-COMP:17347"/>
        <dbReference type="ChEBI" id="CHEBI:30616"/>
        <dbReference type="ChEBI" id="CHEBI:33019"/>
        <dbReference type="ChEBI" id="CHEBI:140395"/>
        <dbReference type="ChEBI" id="CHEBI:173115"/>
        <dbReference type="EC" id="2.7.7.19"/>
    </reaction>
</comment>
<evidence type="ECO:0000256" key="5">
    <source>
        <dbReference type="ARBA" id="ARBA00022884"/>
    </source>
</evidence>
<evidence type="ECO:0000313" key="13">
    <source>
        <dbReference type="EMBL" id="ADU91210.1"/>
    </source>
</evidence>
<evidence type="ECO:0000313" key="14">
    <source>
        <dbReference type="Proteomes" id="UP000007472"/>
    </source>
</evidence>
<comment type="similarity">
    <text evidence="7 8">Belongs to the tRNA nucleotidyltransferase/poly(A) polymerase family.</text>
</comment>
<dbReference type="GO" id="GO:0003723">
    <property type="term" value="F:RNA binding"/>
    <property type="evidence" value="ECO:0007669"/>
    <property type="project" value="UniProtKB-UniRule"/>
</dbReference>
<evidence type="ECO:0000256" key="4">
    <source>
        <dbReference type="ARBA" id="ARBA00022840"/>
    </source>
</evidence>
<evidence type="ECO:0000259" key="10">
    <source>
        <dbReference type="Pfam" id="PF01743"/>
    </source>
</evidence>
<name>A0A654KFM8_TAYEM</name>
<dbReference type="NCBIfam" id="TIGR01942">
    <property type="entry name" value="pcnB"/>
    <property type="match status" value="1"/>
</dbReference>
<evidence type="ECO:0000259" key="11">
    <source>
        <dbReference type="Pfam" id="PF12626"/>
    </source>
</evidence>
<proteinExistence type="inferred from homology"/>
<sequence>MNSISAKVASFFGFPQSKLKKLPKSVHGIERRLVSRNAIKVCEVLRDHGYQSFIVGGAVRDLMLGKAPKDFDVATNATPLEIKPLFRRALIIGRRFKLVHVVFGPEIIETSTFRTSGSQPEDNDGRILFDNNYGTIETDVDRRDFTINALYYDPISETVYDFHNGIKDIKNLQIRMIGDPEKRYREDPVRMLRAIRFAGKLGAKFAPSTYEPIKRLSHLISNVPDSRIFDETYKLLTCGDSIYCIQQLRQLQLDKGTLPLLEKILTLESSEKFLRIAFERTDQRVRLNKSINPSYLYATILWPLVKSHFDNLIKENQQNVFFALQESISEVLEEQLSVLQIQKRHLGPIREIWIMQYRLDNMKPKSFKGIMSSPYFRAACEFMQLRAAANQTDSVKAQWWMDLADASEEEQKIMIDTHIKSMKNDVSSTRKPKRRKKKSNTISRNEVLQSA</sequence>
<gene>
    <name evidence="7" type="primary">pcnB</name>
    <name evidence="13" type="ordered locus">TEQUI_0259</name>
</gene>
<dbReference type="KEGG" id="teq:TEQUI_0259"/>
<dbReference type="InterPro" id="IPR025866">
    <property type="entry name" value="PolyA_pol_arg_C_dom"/>
</dbReference>
<dbReference type="InterPro" id="IPR043519">
    <property type="entry name" value="NT_sf"/>
</dbReference>
<dbReference type="Pfam" id="PF12627">
    <property type="entry name" value="PolyA_pol_RNAbd"/>
    <property type="match status" value="1"/>
</dbReference>
<keyword evidence="3 7" id="KW-0547">Nucleotide-binding</keyword>
<dbReference type="GO" id="GO:1990817">
    <property type="term" value="F:poly(A) RNA polymerase activity"/>
    <property type="evidence" value="ECO:0007669"/>
    <property type="project" value="UniProtKB-UniRule"/>
</dbReference>
<dbReference type="HAMAP" id="MF_00957">
    <property type="entry name" value="PolyA_pol"/>
    <property type="match status" value="1"/>
</dbReference>
<dbReference type="PANTHER" id="PTHR43051:SF1">
    <property type="entry name" value="POLYNUCLEOTIDE ADENYLYLTRANSFERASE FAMILY PROTEIN"/>
    <property type="match status" value="1"/>
</dbReference>
<protein>
    <recommendedName>
        <fullName evidence="7">Poly(A) polymerase I</fullName>
        <shortName evidence="7">PAP I</shortName>
        <ecNumber evidence="7">2.7.7.19</ecNumber>
    </recommendedName>
</protein>
<dbReference type="GO" id="GO:0043633">
    <property type="term" value="P:polyadenylation-dependent RNA catabolic process"/>
    <property type="evidence" value="ECO:0007669"/>
    <property type="project" value="InterPro"/>
</dbReference>
<feature type="active site" evidence="7">
    <location>
        <position position="144"/>
    </location>
</feature>
<feature type="domain" description="Polymerase A arginine-rich C-terminal" evidence="11">
    <location>
        <begin position="319"/>
        <end position="436"/>
    </location>
</feature>
<dbReference type="Gene3D" id="1.10.3090.10">
    <property type="entry name" value="cca-adding enzyme, domain 2"/>
    <property type="match status" value="1"/>
</dbReference>
<evidence type="ECO:0000256" key="8">
    <source>
        <dbReference type="RuleBase" id="RU003953"/>
    </source>
</evidence>
<accession>A0A654KFM8</accession>
<evidence type="ECO:0000256" key="1">
    <source>
        <dbReference type="ARBA" id="ARBA00022664"/>
    </source>
</evidence>
<feature type="domain" description="Poly A polymerase head" evidence="10">
    <location>
        <begin position="53"/>
        <end position="175"/>
    </location>
</feature>
<feature type="region of interest" description="Disordered" evidence="9">
    <location>
        <begin position="422"/>
        <end position="451"/>
    </location>
</feature>